<keyword evidence="2" id="KW-0808">Transferase</keyword>
<keyword evidence="2" id="KW-0472">Membrane</keyword>
<keyword evidence="2" id="KW-0735">Signal-anchor</keyword>
<comment type="similarity">
    <text evidence="1 2">Belongs to the glycosyltransferase 77 family.</text>
</comment>
<evidence type="ECO:0000259" key="4">
    <source>
        <dbReference type="Pfam" id="PF03407"/>
    </source>
</evidence>
<evidence type="ECO:0000313" key="5">
    <source>
        <dbReference type="EMBL" id="KAL2635396.1"/>
    </source>
</evidence>
<dbReference type="Proteomes" id="UP001605036">
    <property type="component" value="Unassembled WGS sequence"/>
</dbReference>
<comment type="caution">
    <text evidence="5">The sequence shown here is derived from an EMBL/GenBank/DDBJ whole genome shotgun (WGS) entry which is preliminary data.</text>
</comment>
<comment type="subcellular location">
    <subcellularLocation>
        <location evidence="2">Golgi apparatus membrane</location>
        <topology evidence="2">Single-pass type II membrane protein</topology>
    </subcellularLocation>
</comment>
<evidence type="ECO:0000313" key="6">
    <source>
        <dbReference type="Proteomes" id="UP001605036"/>
    </source>
</evidence>
<reference evidence="5 6" key="1">
    <citation type="submission" date="2024-09" db="EMBL/GenBank/DDBJ databases">
        <title>Chromosome-scale assembly of Riccia fluitans.</title>
        <authorList>
            <person name="Paukszto L."/>
            <person name="Sawicki J."/>
            <person name="Karawczyk K."/>
            <person name="Piernik-Szablinska J."/>
            <person name="Szczecinska M."/>
            <person name="Mazdziarz M."/>
        </authorList>
    </citation>
    <scope>NUCLEOTIDE SEQUENCE [LARGE SCALE GENOMIC DNA]</scope>
    <source>
        <strain evidence="5">Rf_01</strain>
        <tissue evidence="5">Aerial parts of the thallus</tissue>
    </source>
</reference>
<organism evidence="5 6">
    <name type="scientific">Riccia fluitans</name>
    <dbReference type="NCBI Taxonomy" id="41844"/>
    <lineage>
        <taxon>Eukaryota</taxon>
        <taxon>Viridiplantae</taxon>
        <taxon>Streptophyta</taxon>
        <taxon>Embryophyta</taxon>
        <taxon>Marchantiophyta</taxon>
        <taxon>Marchantiopsida</taxon>
        <taxon>Marchantiidae</taxon>
        <taxon>Marchantiales</taxon>
        <taxon>Ricciaceae</taxon>
        <taxon>Riccia</taxon>
    </lineage>
</organism>
<dbReference type="GO" id="GO:0000139">
    <property type="term" value="C:Golgi membrane"/>
    <property type="evidence" value="ECO:0007669"/>
    <property type="project" value="UniProtKB-SubCell"/>
</dbReference>
<dbReference type="GO" id="GO:0016757">
    <property type="term" value="F:glycosyltransferase activity"/>
    <property type="evidence" value="ECO:0007669"/>
    <property type="project" value="UniProtKB-KW"/>
</dbReference>
<keyword evidence="2" id="KW-0328">Glycosyltransferase</keyword>
<dbReference type="AlphaFoldDB" id="A0ABD1YX99"/>
<feature type="domain" description="Nucleotide-diphospho-sugar transferase" evidence="4">
    <location>
        <begin position="203"/>
        <end position="424"/>
    </location>
</feature>
<feature type="transmembrane region" description="Helical" evidence="2">
    <location>
        <begin position="21"/>
        <end position="40"/>
    </location>
</feature>
<proteinExistence type="inferred from homology"/>
<evidence type="ECO:0000256" key="3">
    <source>
        <dbReference type="SAM" id="Coils"/>
    </source>
</evidence>
<dbReference type="PANTHER" id="PTHR46581:SF3">
    <property type="entry name" value="ARABINOSYLTRANSFERASE RRA3"/>
    <property type="match status" value="1"/>
</dbReference>
<dbReference type="EMBL" id="JBHFFA010000003">
    <property type="protein sequence ID" value="KAL2635396.1"/>
    <property type="molecule type" value="Genomic_DNA"/>
</dbReference>
<keyword evidence="3" id="KW-0175">Coiled coil</keyword>
<sequence>MGRKDGPSWGSRGGGGGVFSSRITIAVVIGITLGSFLAYISPHGFFLHSTPTDTRNSHGSVASSARTNTELPASSFSHRIALTEDAKIAKIQEELTAQKKENDRLLKERIDLKRQILELSREKNAAQTKAMTFGPPVKAGPVGTMKSLRTFPTVEPGNEITNPELAELLQEVAINRELIVGVSNRNVLQMLKVWFDSIKVAGIKNYLVIALDDHTADFCRENKVPVYRRDATISSAQKDTGDNHAVSGLKFHLLREFLVLGYSVLLSDVDIVYLQNPFDHIYRDCDVESMTDGFDNLTAYGYDDVSDDASMGWARYAHTMRIWVFNSGLFYIRPTVASIELLDRVTLRLSKEKAWDQAVFNEELFFPSHPGYEGLHASRRVMDFYQFLNSKVLFKTIRKEPANYAHIKPVTIHVNYHPDKLDRMLGIVEYYIKGIKNALDKFPDGSE</sequence>
<keyword evidence="2" id="KW-1133">Transmembrane helix</keyword>
<protein>
    <recommendedName>
        <fullName evidence="2">Glycosyltransferase</fullName>
        <ecNumber evidence="2">2.4.2.-</ecNumber>
    </recommendedName>
</protein>
<dbReference type="PANTHER" id="PTHR46581">
    <property type="entry name" value="ARABINOSYLTRANSFERASE RRA3"/>
    <property type="match status" value="1"/>
</dbReference>
<dbReference type="InterPro" id="IPR005069">
    <property type="entry name" value="Nucl-diP-sugar_transferase"/>
</dbReference>
<dbReference type="InterPro" id="IPR029044">
    <property type="entry name" value="Nucleotide-diphossugar_trans"/>
</dbReference>
<dbReference type="SUPFAM" id="SSF53448">
    <property type="entry name" value="Nucleotide-diphospho-sugar transferases"/>
    <property type="match status" value="1"/>
</dbReference>
<dbReference type="InterPro" id="IPR044290">
    <property type="entry name" value="RRA1/2/3"/>
</dbReference>
<dbReference type="EC" id="2.4.2.-" evidence="2"/>
<feature type="coiled-coil region" evidence="3">
    <location>
        <begin position="88"/>
        <end position="129"/>
    </location>
</feature>
<dbReference type="Pfam" id="PF03407">
    <property type="entry name" value="Nucleotid_trans"/>
    <property type="match status" value="1"/>
</dbReference>
<dbReference type="GO" id="GO:0071555">
    <property type="term" value="P:cell wall organization"/>
    <property type="evidence" value="ECO:0007669"/>
    <property type="project" value="UniProtKB-KW"/>
</dbReference>
<accession>A0ABD1YX99</accession>
<keyword evidence="2" id="KW-0961">Cell wall biogenesis/degradation</keyword>
<keyword evidence="2" id="KW-0812">Transmembrane</keyword>
<keyword evidence="2" id="KW-0333">Golgi apparatus</keyword>
<name>A0ABD1YX99_9MARC</name>
<keyword evidence="6" id="KW-1185">Reference proteome</keyword>
<evidence type="ECO:0000256" key="1">
    <source>
        <dbReference type="ARBA" id="ARBA00007033"/>
    </source>
</evidence>
<gene>
    <name evidence="5" type="ORF">R1flu_006875</name>
</gene>
<evidence type="ECO:0000256" key="2">
    <source>
        <dbReference type="RuleBase" id="RU363055"/>
    </source>
</evidence>